<dbReference type="Proteomes" id="UP000594638">
    <property type="component" value="Unassembled WGS sequence"/>
</dbReference>
<evidence type="ECO:0000313" key="2">
    <source>
        <dbReference type="Proteomes" id="UP000594638"/>
    </source>
</evidence>
<dbReference type="PANTHER" id="PTHR46119:SF15">
    <property type="entry name" value="PROTEIN SODIUM POTASSIUM ROOT DEFECTIVE 2"/>
    <property type="match status" value="1"/>
</dbReference>
<protein>
    <submittedName>
        <fullName evidence="1">SODIUM POTASSIUM ROOT DEFECTIVE 2-like</fullName>
    </submittedName>
</protein>
<sequence length="87" mass="9268">MDHQQFGLNLALPPECRVSAPPVRVKSFDIDFVAKKVSVFGDVAPLEVLSSISKVKNAQLCPPTLSSSPSPLNFTIPELSYKGAAVA</sequence>
<dbReference type="PANTHER" id="PTHR46119">
    <property type="entry name" value="OS08G0405700 PROTEIN"/>
    <property type="match status" value="1"/>
</dbReference>
<dbReference type="Gramene" id="OE9A101539T1">
    <property type="protein sequence ID" value="OE9A101539C1"/>
    <property type="gene ID" value="OE9A101539"/>
</dbReference>
<gene>
    <name evidence="1" type="ORF">OLEA9_A101539</name>
</gene>
<reference evidence="1 2" key="1">
    <citation type="submission" date="2019-12" db="EMBL/GenBank/DDBJ databases">
        <authorList>
            <person name="Alioto T."/>
            <person name="Alioto T."/>
            <person name="Gomez Garrido J."/>
        </authorList>
    </citation>
    <scope>NUCLEOTIDE SEQUENCE [LARGE SCALE GENOMIC DNA]</scope>
</reference>
<evidence type="ECO:0000313" key="1">
    <source>
        <dbReference type="EMBL" id="CAA2986421.1"/>
    </source>
</evidence>
<dbReference type="AlphaFoldDB" id="A0A8S0S411"/>
<dbReference type="InterPro" id="IPR044526">
    <property type="entry name" value="NAKR1-3"/>
</dbReference>
<proteinExistence type="predicted"/>
<name>A0A8S0S411_OLEEU</name>
<keyword evidence="2" id="KW-1185">Reference proteome</keyword>
<dbReference type="OrthoDB" id="689350at2759"/>
<comment type="caution">
    <text evidence="1">The sequence shown here is derived from an EMBL/GenBank/DDBJ whole genome shotgun (WGS) entry which is preliminary data.</text>
</comment>
<accession>A0A8S0S411</accession>
<organism evidence="1 2">
    <name type="scientific">Olea europaea subsp. europaea</name>
    <dbReference type="NCBI Taxonomy" id="158383"/>
    <lineage>
        <taxon>Eukaryota</taxon>
        <taxon>Viridiplantae</taxon>
        <taxon>Streptophyta</taxon>
        <taxon>Embryophyta</taxon>
        <taxon>Tracheophyta</taxon>
        <taxon>Spermatophyta</taxon>
        <taxon>Magnoliopsida</taxon>
        <taxon>eudicotyledons</taxon>
        <taxon>Gunneridae</taxon>
        <taxon>Pentapetalae</taxon>
        <taxon>asterids</taxon>
        <taxon>lamiids</taxon>
        <taxon>Lamiales</taxon>
        <taxon>Oleaceae</taxon>
        <taxon>Oleeae</taxon>
        <taxon>Olea</taxon>
    </lineage>
</organism>
<dbReference type="EMBL" id="CACTIH010003861">
    <property type="protein sequence ID" value="CAA2986421.1"/>
    <property type="molecule type" value="Genomic_DNA"/>
</dbReference>